<name>F5RNG0_9FIRM</name>
<dbReference type="AlphaFoldDB" id="F5RNG0"/>
<organism evidence="1 2">
    <name type="scientific">Centipeda periodontii DSM 2778</name>
    <dbReference type="NCBI Taxonomy" id="888060"/>
    <lineage>
        <taxon>Bacteria</taxon>
        <taxon>Bacillati</taxon>
        <taxon>Bacillota</taxon>
        <taxon>Negativicutes</taxon>
        <taxon>Selenomonadales</taxon>
        <taxon>Selenomonadaceae</taxon>
        <taxon>Centipeda</taxon>
    </lineage>
</organism>
<comment type="caution">
    <text evidence="1">The sequence shown here is derived from an EMBL/GenBank/DDBJ whole genome shotgun (WGS) entry which is preliminary data.</text>
</comment>
<reference evidence="1 2" key="1">
    <citation type="submission" date="2011-04" db="EMBL/GenBank/DDBJ databases">
        <authorList>
            <person name="Muzny D."/>
            <person name="Qin X."/>
            <person name="Deng J."/>
            <person name="Jiang H."/>
            <person name="Liu Y."/>
            <person name="Qu J."/>
            <person name="Song X.-Z."/>
            <person name="Zhang L."/>
            <person name="Thornton R."/>
            <person name="Coyle M."/>
            <person name="Francisco L."/>
            <person name="Jackson L."/>
            <person name="Javaid M."/>
            <person name="Korchina V."/>
            <person name="Kovar C."/>
            <person name="Mata R."/>
            <person name="Mathew T."/>
            <person name="Ngo R."/>
            <person name="Nguyen L."/>
            <person name="Nguyen N."/>
            <person name="Okwuonu G."/>
            <person name="Ongeri F."/>
            <person name="Pham C."/>
            <person name="Simmons D."/>
            <person name="Wilczek-Boney K."/>
            <person name="Hale W."/>
            <person name="Jakkamsetti A."/>
            <person name="Pham P."/>
            <person name="Ruth R."/>
            <person name="San Lucas F."/>
            <person name="Warren J."/>
            <person name="Zhang J."/>
            <person name="Zhao Z."/>
            <person name="Zhou C."/>
            <person name="Zhu D."/>
            <person name="Lee S."/>
            <person name="Bess C."/>
            <person name="Blankenburg K."/>
            <person name="Forbes L."/>
            <person name="Fu Q."/>
            <person name="Gubbala S."/>
            <person name="Hirani K."/>
            <person name="Jayaseelan J.C."/>
            <person name="Lara F."/>
            <person name="Munidasa M."/>
            <person name="Palculict T."/>
            <person name="Patil S."/>
            <person name="Pu L.-L."/>
            <person name="Saada N."/>
            <person name="Tang L."/>
            <person name="Weissenberger G."/>
            <person name="Zhu Y."/>
            <person name="Hemphill L."/>
            <person name="Shang Y."/>
            <person name="Youmans B."/>
            <person name="Ayvaz T."/>
            <person name="Ross M."/>
            <person name="Santibanez J."/>
            <person name="Aqrawi P."/>
            <person name="Gross S."/>
            <person name="Joshi V."/>
            <person name="Fowler G."/>
            <person name="Nazareth L."/>
            <person name="Reid J."/>
            <person name="Worley K."/>
            <person name="Petrosino J."/>
            <person name="Highlander S."/>
            <person name="Gibbs R."/>
        </authorList>
    </citation>
    <scope>NUCLEOTIDE SEQUENCE [LARGE SCALE GENOMIC DNA]</scope>
    <source>
        <strain evidence="1 2">DSM 2778</strain>
    </source>
</reference>
<evidence type="ECO:0000313" key="1">
    <source>
        <dbReference type="EMBL" id="EGK59029.1"/>
    </source>
</evidence>
<proteinExistence type="predicted"/>
<dbReference type="HOGENOM" id="CLU_085067_0_0_9"/>
<dbReference type="EMBL" id="AFHQ01000041">
    <property type="protein sequence ID" value="EGK59029.1"/>
    <property type="molecule type" value="Genomic_DNA"/>
</dbReference>
<sequence>MFEEMFKEEENTSSDNEMDRGIRLTCADESVFSALAHYYSRTEKGESLCGMPVHLFYPNEEQEHEASASIDEVAWRNTMLISDVQAKSLPTAVLKEQDVLCVYRTDSEENFIACAERLAALQEDDGDRCARPAVLCFVDADSAKAYICGSGLWAPRRSQVVGATWDDVLPLLASTKGNLRWISGAILPWEEMPVRNSAARGVQLIFRGSKDLSMFDVMEKSEAIAGRFADGVNVLWQIEVHDKNEILVFVAQTMS</sequence>
<dbReference type="RefSeq" id="WP_006306798.1">
    <property type="nucleotide sequence ID" value="NZ_GL892076.1"/>
</dbReference>
<evidence type="ECO:0000313" key="2">
    <source>
        <dbReference type="Proteomes" id="UP000004067"/>
    </source>
</evidence>
<gene>
    <name evidence="1" type="ORF">HMPREF9081_1796</name>
</gene>
<dbReference type="eggNOG" id="ENOG5033RTH">
    <property type="taxonomic scope" value="Bacteria"/>
</dbReference>
<dbReference type="Proteomes" id="UP000004067">
    <property type="component" value="Unassembled WGS sequence"/>
</dbReference>
<accession>F5RNG0</accession>
<protein>
    <submittedName>
        <fullName evidence="1">Uncharacterized protein</fullName>
    </submittedName>
</protein>
<keyword evidence="2" id="KW-1185">Reference proteome</keyword>
<dbReference type="STRING" id="888060.HMPREF9081_1796"/>
<dbReference type="OrthoDB" id="1664089at2"/>